<dbReference type="Gene3D" id="3.80.10.10">
    <property type="entry name" value="Ribonuclease Inhibitor"/>
    <property type="match status" value="1"/>
</dbReference>
<gene>
    <name evidence="1" type="ORF">Ana3638_13190</name>
</gene>
<dbReference type="InterPro" id="IPR026906">
    <property type="entry name" value="LRR_5"/>
</dbReference>
<dbReference type="EMBL" id="CP048000">
    <property type="protein sequence ID" value="QHQ61611.1"/>
    <property type="molecule type" value="Genomic_DNA"/>
</dbReference>
<proteinExistence type="predicted"/>
<accession>A0A6P1TP04</accession>
<evidence type="ECO:0000313" key="1">
    <source>
        <dbReference type="EMBL" id="QHQ61611.1"/>
    </source>
</evidence>
<organism evidence="1 2">
    <name type="scientific">Anaerocolumna sedimenticola</name>
    <dbReference type="NCBI Taxonomy" id="2696063"/>
    <lineage>
        <taxon>Bacteria</taxon>
        <taxon>Bacillati</taxon>
        <taxon>Bacillota</taxon>
        <taxon>Clostridia</taxon>
        <taxon>Lachnospirales</taxon>
        <taxon>Lachnospiraceae</taxon>
        <taxon>Anaerocolumna</taxon>
    </lineage>
</organism>
<dbReference type="RefSeq" id="WP_161838436.1">
    <property type="nucleotide sequence ID" value="NZ_CP048000.1"/>
</dbReference>
<dbReference type="AlphaFoldDB" id="A0A6P1TP04"/>
<dbReference type="Proteomes" id="UP000464314">
    <property type="component" value="Chromosome"/>
</dbReference>
<keyword evidence="2" id="KW-1185">Reference proteome</keyword>
<dbReference type="InterPro" id="IPR032675">
    <property type="entry name" value="LRR_dom_sf"/>
</dbReference>
<protein>
    <submittedName>
        <fullName evidence="1">Leucine-rich repeat protein</fullName>
    </submittedName>
</protein>
<dbReference type="KEGG" id="anr:Ana3638_13190"/>
<name>A0A6P1TP04_9FIRM</name>
<reference evidence="1 2" key="1">
    <citation type="submission" date="2020-01" db="EMBL/GenBank/DDBJ databases">
        <title>Genome analysis of Anaerocolumna sp. CBA3638.</title>
        <authorList>
            <person name="Kim J."/>
            <person name="Roh S.W."/>
        </authorList>
    </citation>
    <scope>NUCLEOTIDE SEQUENCE [LARGE SCALE GENOMIC DNA]</scope>
    <source>
        <strain evidence="1 2">CBA3638</strain>
    </source>
</reference>
<sequence>MNQDSTDLELHIQYTIRDDDITIISCKGYGTAVTLPAYIKGYPVKKIGAYAFSDPARAFQIFKGRTEILEERITGFKVPGSKKEYIYGQRLQEITLPAGLEVIDGYAFYNCKELKKINMSGGRIRIENGAFMNCEKLVSINVKAKPDDITGVRGILTELTSELCITFTDKEEKGVFIFPEYYEESIENISARVFQYQLHGAGYRYRQCFDQGKLNITEYDMVFQLEEIQTIHETALNIAFLRLKYPYKLQESIKELYLGYISKHIEKAVKFMIHQDNTNGLILLTGLGIMSEKIYTETLEEAVRTGHKECAGILLKERLHHYPPREKKFEL</sequence>
<dbReference type="Pfam" id="PF13306">
    <property type="entry name" value="LRR_5"/>
    <property type="match status" value="1"/>
</dbReference>
<evidence type="ECO:0000313" key="2">
    <source>
        <dbReference type="Proteomes" id="UP000464314"/>
    </source>
</evidence>